<evidence type="ECO:0000256" key="1">
    <source>
        <dbReference type="SAM" id="Phobius"/>
    </source>
</evidence>
<keyword evidence="1" id="KW-1133">Transmembrane helix</keyword>
<keyword evidence="1" id="KW-0812">Transmembrane</keyword>
<accession>A0A1L8D9I3</accession>
<keyword evidence="1" id="KW-0472">Membrane</keyword>
<sequence length="875" mass="99149">MIVRHFVVILLGVFVLAGTQPIPTYLLPCYRGNETQPWLPNSLQLLIELVRKIEDARPTSLDARTLSVQLLHRLRFDGIEKDPGNRETEFVTPFGITGIMAPKMRLLRQLISPPAGESELEQILSQFDLCALHKLISSSVAPFERGDEARTCPLNLATPQDRIRAPWITRNKVQNATSGAAIQFTRPVSRCPLELGTTKTRNYGTVSPGVLIAAVAAGLQPQNVQISEFIEAQKDSQEKKFENLETMDEINIAERVGKLLKSLDSVDNTFSAGLAGDLAEVCVYQGPFVGRNVAVGLPGNWNDTFFPREKFIIEGHGARWEMTQAELLAGIDGLFIAQEVPGWVDRVRRMRLSQILDMYYSPRGIPSLSIENSGRPTKGFDMQEAKLPERPFTQTGSSVLRAIFEDPKEWVERVPEPLPANTDISNACDRRSILESMDRERLKDETFAFAQILQFMTSSLGVSETRLRNTCDAAVDRFFAEAPVILDTLPHCNQIGSDPRKPAMDVFVIIDGSRREYENLQLINYLTELTEVSTFGSTITVIHGGSGAVMVNQTNSTSWAFEQLRNFTDPFPTTMSLSRSFQRLLNLLSDQTDREIREGIHVARSQLALVFSQSQRITQNDFDSSRRMLQGSLQRFPDLYFIFVTSDPDTFESLIRHEATHVTGDTERYTNLVYPEHYTIIRSNNISPDDFSERLTKEFRKIPMRMVAARCLISEFNNTVPSLEFYEINRYRYEDYIGPYHEIIYRISPFYFRYSESINVQFLGVDYGGLTICVSRNPATAPDHCQSLRGMESVWFNHTWPCGPDSMRCPPIFYSVNVDVSNVRCSENDCRYPDQVRFHIQHHGLTCERGASGTIKFSIFSLFFSLLAVFAIKLN</sequence>
<dbReference type="EMBL" id="GFDF01010948">
    <property type="protein sequence ID" value="JAV03136.1"/>
    <property type="molecule type" value="Transcribed_RNA"/>
</dbReference>
<dbReference type="AlphaFoldDB" id="A0A1L8D9I3"/>
<feature type="transmembrane region" description="Helical" evidence="1">
    <location>
        <begin position="857"/>
        <end position="874"/>
    </location>
</feature>
<proteinExistence type="predicted"/>
<protein>
    <submittedName>
        <fullName evidence="3">Uncharacterized protein</fullName>
    </submittedName>
</protein>
<feature type="signal peptide" evidence="2">
    <location>
        <begin position="1"/>
        <end position="19"/>
    </location>
</feature>
<organism evidence="3">
    <name type="scientific">Nyssomyia neivai</name>
    <dbReference type="NCBI Taxonomy" id="330878"/>
    <lineage>
        <taxon>Eukaryota</taxon>
        <taxon>Metazoa</taxon>
        <taxon>Ecdysozoa</taxon>
        <taxon>Arthropoda</taxon>
        <taxon>Hexapoda</taxon>
        <taxon>Insecta</taxon>
        <taxon>Pterygota</taxon>
        <taxon>Neoptera</taxon>
        <taxon>Endopterygota</taxon>
        <taxon>Diptera</taxon>
        <taxon>Nematocera</taxon>
        <taxon>Psychodoidea</taxon>
        <taxon>Psychodidae</taxon>
        <taxon>Nyssomyia</taxon>
    </lineage>
</organism>
<evidence type="ECO:0000256" key="2">
    <source>
        <dbReference type="SAM" id="SignalP"/>
    </source>
</evidence>
<keyword evidence="2" id="KW-0732">Signal</keyword>
<name>A0A1L8D9I3_9DIPT</name>
<reference evidence="3" key="1">
    <citation type="submission" date="2016-12" db="EMBL/GenBank/DDBJ databases">
        <title>An insight into the sialome and mialome of the sand fly, Nyssomyia neivai.</title>
        <authorList>
            <person name="Sebastian V."/>
            <person name="Goulart T.M."/>
            <person name="Oliveira W."/>
            <person name="Calvo E."/>
            <person name="Oliveira L.F."/>
            <person name="Pinto M.C."/>
            <person name="Rosselino A.M."/>
            <person name="Ribeiro J.M."/>
        </authorList>
    </citation>
    <scope>NUCLEOTIDE SEQUENCE</scope>
</reference>
<feature type="chain" id="PRO_5012589289" evidence="2">
    <location>
        <begin position="20"/>
        <end position="875"/>
    </location>
</feature>
<evidence type="ECO:0000313" key="3">
    <source>
        <dbReference type="EMBL" id="JAV03136.1"/>
    </source>
</evidence>